<dbReference type="EMBL" id="KV441513">
    <property type="protein sequence ID" value="OAG13348.1"/>
    <property type="molecule type" value="Genomic_DNA"/>
</dbReference>
<proteinExistence type="predicted"/>
<organism evidence="1 3">
    <name type="scientific">Alternaria alternata</name>
    <name type="common">Alternaria rot fungus</name>
    <name type="synonym">Torula alternata</name>
    <dbReference type="NCBI Taxonomy" id="5599"/>
    <lineage>
        <taxon>Eukaryota</taxon>
        <taxon>Fungi</taxon>
        <taxon>Dikarya</taxon>
        <taxon>Ascomycota</taxon>
        <taxon>Pezizomycotina</taxon>
        <taxon>Dothideomycetes</taxon>
        <taxon>Pleosporomycetidae</taxon>
        <taxon>Pleosporales</taxon>
        <taxon>Pleosporineae</taxon>
        <taxon>Pleosporaceae</taxon>
        <taxon>Alternaria</taxon>
        <taxon>Alternaria sect. Alternaria</taxon>
        <taxon>Alternaria alternata complex</taxon>
    </lineage>
</organism>
<gene>
    <name evidence="2" type="ORF">AA0117_g12420</name>
    <name evidence="1" type="ORF">CC77DRAFT_1026717</name>
</gene>
<reference evidence="2" key="3">
    <citation type="journal article" date="2019" name="J. ISSAAS">
        <title>Genomics, evolutionary history and diagnostics of the Alternaria alternata species group including apple and Asian pear pathotypes.</title>
        <authorList>
            <person name="Armitage A.D."/>
            <person name="Cockerton H.M."/>
            <person name="Sreenivasaprasad S."/>
            <person name="Woodhall J."/>
            <person name="Lane C."/>
            <person name="Harrison R.J."/>
            <person name="Clarkson J.P."/>
        </authorList>
    </citation>
    <scope>NUCLEOTIDE SEQUENCE</scope>
    <source>
        <strain evidence="2">FERA 1177</strain>
    </source>
</reference>
<dbReference type="EMBL" id="PDXD01000072">
    <property type="protein sequence ID" value="RYN64476.1"/>
    <property type="molecule type" value="Genomic_DNA"/>
</dbReference>
<keyword evidence="3" id="KW-1185">Reference proteome</keyword>
<dbReference type="KEGG" id="aalt:CC77DRAFT_1026717"/>
<evidence type="ECO:0000313" key="3">
    <source>
        <dbReference type="Proteomes" id="UP000077248"/>
    </source>
</evidence>
<evidence type="ECO:0000313" key="4">
    <source>
        <dbReference type="Proteomes" id="UP000291422"/>
    </source>
</evidence>
<dbReference type="OMA" id="DGYIYWG"/>
<dbReference type="VEuPathDB" id="FungiDB:CC77DRAFT_1026717"/>
<sequence length="275" mass="31819">MAFDQAEFITLLTNYYEFCNRVFWDNSVVAEAPSNGWPSITQSIMANLHKTDAVIDLLRRMPFVDFVESDKAYGKHVIMVNTRIQDYRSEEIQKRIRDGDLEYYVEPICDPLPSSCISFGNSNGRNGYNLVINTADGYIYWGDPNGQHDEPAPELNAVVQEHYAGNEAERWREGFNVYHPREFFALCKQRFHELRWIGLQTDVVEAIPMDCDFDDADEEFKRLVRKMRRAGWPGDGEGRNWDREAFRAALGVYSDEEDEDAVREAAEALDDTHVH</sequence>
<dbReference type="GeneID" id="29111909"/>
<dbReference type="Proteomes" id="UP000291422">
    <property type="component" value="Unassembled WGS sequence"/>
</dbReference>
<name>A0A177D1Q3_ALTAL</name>
<dbReference type="RefSeq" id="XP_018378769.1">
    <property type="nucleotide sequence ID" value="XM_018526315.1"/>
</dbReference>
<evidence type="ECO:0000313" key="1">
    <source>
        <dbReference type="EMBL" id="OAG13348.1"/>
    </source>
</evidence>
<dbReference type="Proteomes" id="UP000077248">
    <property type="component" value="Unassembled WGS sequence"/>
</dbReference>
<accession>A0A177D1Q3</accession>
<evidence type="ECO:0000313" key="2">
    <source>
        <dbReference type="EMBL" id="RYN64476.1"/>
    </source>
</evidence>
<reference evidence="4" key="2">
    <citation type="journal article" date="2019" name="bioRxiv">
        <title>Genomics, evolutionary history and diagnostics of the Alternaria alternata species group including apple and Asian pear pathotypes.</title>
        <authorList>
            <person name="Armitage A.D."/>
            <person name="Cockerton H.M."/>
            <person name="Sreenivasaprasad S."/>
            <person name="Woodhall J.W."/>
            <person name="Lane C.R."/>
            <person name="Harrison R.J."/>
            <person name="Clarkson J.P."/>
        </authorList>
    </citation>
    <scope>NUCLEOTIDE SEQUENCE [LARGE SCALE GENOMIC DNA]</scope>
    <source>
        <strain evidence="4">FERA 1177</strain>
    </source>
</reference>
<protein>
    <submittedName>
        <fullName evidence="1">Uncharacterized protein</fullName>
    </submittedName>
</protein>
<reference evidence="1 3" key="1">
    <citation type="submission" date="2016-05" db="EMBL/GenBank/DDBJ databases">
        <title>Comparative analysis of secretome profiles of manganese(II)-oxidizing ascomycete fungi.</title>
        <authorList>
            <consortium name="DOE Joint Genome Institute"/>
            <person name="Zeiner C.A."/>
            <person name="Purvine S.O."/>
            <person name="Zink E.M."/>
            <person name="Wu S."/>
            <person name="Pasa-Tolic L."/>
            <person name="Chaput D.L."/>
            <person name="Haridas S."/>
            <person name="Grigoriev I.V."/>
            <person name="Santelli C.M."/>
            <person name="Hansel C.M."/>
        </authorList>
    </citation>
    <scope>NUCLEOTIDE SEQUENCE [LARGE SCALE GENOMIC DNA]</scope>
    <source>
        <strain evidence="1 3">SRC1lrK2f</strain>
    </source>
</reference>
<dbReference type="AlphaFoldDB" id="A0A177D1Q3"/>